<keyword evidence="6" id="KW-0963">Cytoplasm</keyword>
<keyword evidence="15" id="KW-1015">Disulfide bond</keyword>
<evidence type="ECO:0000256" key="2">
    <source>
        <dbReference type="ARBA" id="ARBA00004123"/>
    </source>
</evidence>
<dbReference type="InterPro" id="IPR013783">
    <property type="entry name" value="Ig-like_fold"/>
</dbReference>
<feature type="compositionally biased region" description="Polar residues" evidence="20">
    <location>
        <begin position="198"/>
        <end position="207"/>
    </location>
</feature>
<evidence type="ECO:0000256" key="11">
    <source>
        <dbReference type="ARBA" id="ARBA00022729"/>
    </source>
</evidence>
<evidence type="ECO:0000313" key="23">
    <source>
        <dbReference type="EMBL" id="KAG5213584.1"/>
    </source>
</evidence>
<evidence type="ECO:0000256" key="5">
    <source>
        <dbReference type="ARBA" id="ARBA00022475"/>
    </source>
</evidence>
<evidence type="ECO:0000256" key="18">
    <source>
        <dbReference type="ARBA" id="ARBA00023319"/>
    </source>
</evidence>
<evidence type="ECO:0000256" key="17">
    <source>
        <dbReference type="ARBA" id="ARBA00023242"/>
    </source>
</evidence>
<evidence type="ECO:0000256" key="3">
    <source>
        <dbReference type="ARBA" id="ARBA00004251"/>
    </source>
</evidence>
<dbReference type="GO" id="GO:0005634">
    <property type="term" value="C:nucleus"/>
    <property type="evidence" value="ECO:0007669"/>
    <property type="project" value="UniProtKB-SubCell"/>
</dbReference>
<keyword evidence="7" id="KW-0597">Phosphoprotein</keyword>
<dbReference type="SMART" id="SM00408">
    <property type="entry name" value="IGc2"/>
    <property type="match status" value="1"/>
</dbReference>
<dbReference type="GO" id="GO:0030170">
    <property type="term" value="F:pyridoxal phosphate binding"/>
    <property type="evidence" value="ECO:0007669"/>
    <property type="project" value="InterPro"/>
</dbReference>
<comment type="subcellular location">
    <subcellularLocation>
        <location evidence="3">Cell membrane</location>
        <topology evidence="3">Single-pass type I membrane protein</topology>
    </subcellularLocation>
    <subcellularLocation>
        <location evidence="4">Cytoplasm</location>
    </subcellularLocation>
    <subcellularLocation>
        <location evidence="2">Nucleus</location>
    </subcellularLocation>
</comment>
<dbReference type="GO" id="GO:0016212">
    <property type="term" value="F:kynurenine-oxoglutarate transaminase activity"/>
    <property type="evidence" value="ECO:0007669"/>
    <property type="project" value="TreeGrafter"/>
</dbReference>
<dbReference type="GO" id="GO:1901605">
    <property type="term" value="P:alpha-amino acid metabolic process"/>
    <property type="evidence" value="ECO:0007669"/>
    <property type="project" value="TreeGrafter"/>
</dbReference>
<dbReference type="CDD" id="cd00609">
    <property type="entry name" value="AAT_like"/>
    <property type="match status" value="1"/>
</dbReference>
<evidence type="ECO:0000256" key="21">
    <source>
        <dbReference type="SAM" id="Phobius"/>
    </source>
</evidence>
<evidence type="ECO:0000256" key="7">
    <source>
        <dbReference type="ARBA" id="ARBA00022553"/>
    </source>
</evidence>
<dbReference type="InterPro" id="IPR015424">
    <property type="entry name" value="PyrdxlP-dep_Trfase"/>
</dbReference>
<gene>
    <name evidence="23" type="ORF">JEQ12_009370</name>
</gene>
<evidence type="ECO:0000256" key="9">
    <source>
        <dbReference type="ARBA" id="ARBA00022679"/>
    </source>
</evidence>
<evidence type="ECO:0000256" key="16">
    <source>
        <dbReference type="ARBA" id="ARBA00023180"/>
    </source>
</evidence>
<evidence type="ECO:0000256" key="10">
    <source>
        <dbReference type="ARBA" id="ARBA00022692"/>
    </source>
</evidence>
<protein>
    <recommendedName>
        <fullName evidence="19">Microfibrillar-associated protein 3-like</fullName>
    </recommendedName>
</protein>
<evidence type="ECO:0000256" key="8">
    <source>
        <dbReference type="ARBA" id="ARBA00022576"/>
    </source>
</evidence>
<keyword evidence="17" id="KW-0539">Nucleus</keyword>
<dbReference type="InterPro" id="IPR004839">
    <property type="entry name" value="Aminotransferase_I/II_large"/>
</dbReference>
<keyword evidence="5" id="KW-1003">Cell membrane</keyword>
<keyword evidence="10 21" id="KW-0812">Transmembrane</keyword>
<feature type="domain" description="Ig-like" evidence="22">
    <location>
        <begin position="522"/>
        <end position="613"/>
    </location>
</feature>
<feature type="compositionally biased region" description="Basic and acidic residues" evidence="20">
    <location>
        <begin position="177"/>
        <end position="190"/>
    </location>
</feature>
<comment type="cofactor">
    <cofactor evidence="1">
        <name>pyridoxal 5'-phosphate</name>
        <dbReference type="ChEBI" id="CHEBI:597326"/>
    </cofactor>
</comment>
<accession>A0A836AJL0</accession>
<dbReference type="InterPro" id="IPR007110">
    <property type="entry name" value="Ig-like_dom"/>
</dbReference>
<dbReference type="Pfam" id="PF00155">
    <property type="entry name" value="Aminotran_1_2"/>
    <property type="match status" value="1"/>
</dbReference>
<evidence type="ECO:0000256" key="15">
    <source>
        <dbReference type="ARBA" id="ARBA00023157"/>
    </source>
</evidence>
<evidence type="ECO:0000256" key="14">
    <source>
        <dbReference type="ARBA" id="ARBA00023136"/>
    </source>
</evidence>
<proteinExistence type="predicted"/>
<sequence>MNYARFITATSAARKPSSIRVMTEILSNAPKSVISLATGAPNPSMFPFKTAVVTIENGKPIQFNEQMMKRALQYCQSAGIPELLSWLKQLQVKLHNPPTIHYAPSQGQMDMCVTCGSQEGLCKVFEMIVNPGDNILVNEPVYSGTIHALQPLGCNMINVSSDEHGIIPDSLRETLSRWEPEDSKDPEKNSPKFLYTVPNGNNPAGNSLTAERKREIYELARKYDFLIIEDDPYYFMQFNKPWAPTFLSMDVDGRVIRADSFSKILSSGLRIGFITGPKPLIERIVLHIQVSTMQTSTFAQLLVSHLLYQWGEEGFLAHVDRVIDFYREQRDALLAAADKWLSGLAEWHVPTAGMFLWVKIKGIHDVRKLIEEKAFKKEFSSLPLLQSILLFSFSRTDGLGEKLVKAPKSVISLATGAPNPNTFPFKTVVITIENGKPIQFNEQMMKRALQYSQSAGENLETTGSLEGALESRGPAQKPPADVPLLRLLAAALGPCKVSTLATASSVTSSTLNGTDVAVGSAPVVVARTDHIIVKEGNSALINCSVYGLPEPQLKWYNSAGKLLKENEEDRGGGKWQMHDGLLNITKVSFSDRGRYTCVASNVHGTVNNTVTLRVVFTSGDMGVYYMVVCLVAFAVVLVLNVTRLCMMSSHLKKTEKAINEFFRTEGAEKLQKAFEIAKRIPIITSAKTLELAKVTQFKTMEFARYIEELARSVPLPPLIMNCRTIVEELMEVVGLDEHGHQNFVRHTPEGQEAAAVDGDEVYTIPDADSDASSLHEQPQQIAIEVSVHPPAHREPSDDQAAGSLEAGDEEEDTEPSAERSPESAAPSTEVTSAALTSEEPTPVEVPDRVLPPGLLEAAEPARPRDGSTHVVYESHV</sequence>
<dbReference type="EMBL" id="JAEMGP010000002">
    <property type="protein sequence ID" value="KAG5213584.1"/>
    <property type="molecule type" value="Genomic_DNA"/>
</dbReference>
<dbReference type="Gene3D" id="3.40.640.10">
    <property type="entry name" value="Type I PLP-dependent aspartate aminotransferase-like (Major domain)"/>
    <property type="match status" value="1"/>
</dbReference>
<dbReference type="GO" id="GO:0005886">
    <property type="term" value="C:plasma membrane"/>
    <property type="evidence" value="ECO:0007669"/>
    <property type="project" value="UniProtKB-SubCell"/>
</dbReference>
<keyword evidence="12" id="KW-0663">Pyridoxal phosphate</keyword>
<evidence type="ECO:0000256" key="6">
    <source>
        <dbReference type="ARBA" id="ARBA00022490"/>
    </source>
</evidence>
<keyword evidence="13 21" id="KW-1133">Transmembrane helix</keyword>
<name>A0A836AJL0_SHEEP</name>
<organism evidence="23 24">
    <name type="scientific">Ovis aries</name>
    <name type="common">Sheep</name>
    <dbReference type="NCBI Taxonomy" id="9940"/>
    <lineage>
        <taxon>Eukaryota</taxon>
        <taxon>Metazoa</taxon>
        <taxon>Chordata</taxon>
        <taxon>Craniata</taxon>
        <taxon>Vertebrata</taxon>
        <taxon>Euteleostomi</taxon>
        <taxon>Mammalia</taxon>
        <taxon>Eutheria</taxon>
        <taxon>Laurasiatheria</taxon>
        <taxon>Artiodactyla</taxon>
        <taxon>Ruminantia</taxon>
        <taxon>Pecora</taxon>
        <taxon>Bovidae</taxon>
        <taxon>Caprinae</taxon>
        <taxon>Ovis</taxon>
    </lineage>
</organism>
<dbReference type="FunFam" id="3.40.640.10:FF:000071">
    <property type="entry name" value="Kynurenine/alpha-aminoadipate aminotransferase, mitochondrial"/>
    <property type="match status" value="1"/>
</dbReference>
<dbReference type="AlphaFoldDB" id="A0A836AJL0"/>
<evidence type="ECO:0000256" key="12">
    <source>
        <dbReference type="ARBA" id="ARBA00022898"/>
    </source>
</evidence>
<dbReference type="Proteomes" id="UP000664991">
    <property type="component" value="Unassembled WGS sequence"/>
</dbReference>
<dbReference type="GO" id="GO:0005737">
    <property type="term" value="C:cytoplasm"/>
    <property type="evidence" value="ECO:0007669"/>
    <property type="project" value="UniProtKB-SubCell"/>
</dbReference>
<feature type="compositionally biased region" description="Polar residues" evidence="20">
    <location>
        <begin position="828"/>
        <end position="839"/>
    </location>
</feature>
<keyword evidence="14 21" id="KW-0472">Membrane</keyword>
<dbReference type="InterPro" id="IPR036179">
    <property type="entry name" value="Ig-like_dom_sf"/>
</dbReference>
<dbReference type="Gene3D" id="2.60.40.10">
    <property type="entry name" value="Immunoglobulins"/>
    <property type="match status" value="1"/>
</dbReference>
<keyword evidence="16" id="KW-0325">Glycoprotein</keyword>
<dbReference type="InterPro" id="IPR013098">
    <property type="entry name" value="Ig_I-set"/>
</dbReference>
<evidence type="ECO:0000313" key="24">
    <source>
        <dbReference type="Proteomes" id="UP000664991"/>
    </source>
</evidence>
<evidence type="ECO:0000256" key="13">
    <source>
        <dbReference type="ARBA" id="ARBA00022989"/>
    </source>
</evidence>
<evidence type="ECO:0000256" key="1">
    <source>
        <dbReference type="ARBA" id="ARBA00001933"/>
    </source>
</evidence>
<dbReference type="PROSITE" id="PS50835">
    <property type="entry name" value="IG_LIKE"/>
    <property type="match status" value="1"/>
</dbReference>
<dbReference type="SUPFAM" id="SSF48726">
    <property type="entry name" value="Immunoglobulin"/>
    <property type="match status" value="1"/>
</dbReference>
<dbReference type="Pfam" id="PF07679">
    <property type="entry name" value="I-set"/>
    <property type="match status" value="1"/>
</dbReference>
<evidence type="ECO:0000259" key="22">
    <source>
        <dbReference type="PROSITE" id="PS50835"/>
    </source>
</evidence>
<keyword evidence="18" id="KW-0393">Immunoglobulin domain</keyword>
<dbReference type="FunFam" id="2.60.40.10:FF:001040">
    <property type="entry name" value="Microfibrillar-associated protein 3-like protein"/>
    <property type="match status" value="1"/>
</dbReference>
<dbReference type="SUPFAM" id="SSF53383">
    <property type="entry name" value="PLP-dependent transferases"/>
    <property type="match status" value="1"/>
</dbReference>
<dbReference type="PANTHER" id="PTHR42790">
    <property type="entry name" value="AMINOTRANSFERASE"/>
    <property type="match status" value="1"/>
</dbReference>
<evidence type="ECO:0000256" key="20">
    <source>
        <dbReference type="SAM" id="MobiDB-lite"/>
    </source>
</evidence>
<comment type="caution">
    <text evidence="23">The sequence shown here is derived from an EMBL/GenBank/DDBJ whole genome shotgun (WGS) entry which is preliminary data.</text>
</comment>
<dbReference type="InterPro" id="IPR050859">
    <property type="entry name" value="Class-I_PLP-dep_aminotransf"/>
</dbReference>
<dbReference type="SMART" id="SM00409">
    <property type="entry name" value="IG"/>
    <property type="match status" value="1"/>
</dbReference>
<keyword evidence="9" id="KW-0808">Transferase</keyword>
<dbReference type="InterPro" id="IPR003598">
    <property type="entry name" value="Ig_sub2"/>
</dbReference>
<reference evidence="23 24" key="1">
    <citation type="submission" date="2020-12" db="EMBL/GenBank/DDBJ databases">
        <title>De novo assembly of Tibetan sheep genome.</title>
        <authorList>
            <person name="Li X."/>
        </authorList>
    </citation>
    <scope>NUCLEOTIDE SEQUENCE [LARGE SCALE GENOMIC DNA]</scope>
    <source>
        <tissue evidence="23">Heart</tissue>
    </source>
</reference>
<feature type="compositionally biased region" description="Basic and acidic residues" evidence="20">
    <location>
        <begin position="859"/>
        <end position="876"/>
    </location>
</feature>
<dbReference type="InterPro" id="IPR003599">
    <property type="entry name" value="Ig_sub"/>
</dbReference>
<feature type="compositionally biased region" description="Acidic residues" evidence="20">
    <location>
        <begin position="806"/>
        <end position="815"/>
    </location>
</feature>
<feature type="transmembrane region" description="Helical" evidence="21">
    <location>
        <begin position="623"/>
        <end position="646"/>
    </location>
</feature>
<dbReference type="InterPro" id="IPR015421">
    <property type="entry name" value="PyrdxlP-dep_Trfase_major"/>
</dbReference>
<evidence type="ECO:0000256" key="4">
    <source>
        <dbReference type="ARBA" id="ARBA00004496"/>
    </source>
</evidence>
<dbReference type="PANTHER" id="PTHR42790:SF19">
    <property type="entry name" value="KYNURENINE_ALPHA-AMINOADIPATE AMINOTRANSFERASE, MITOCHONDRIAL"/>
    <property type="match status" value="1"/>
</dbReference>
<evidence type="ECO:0000256" key="19">
    <source>
        <dbReference type="ARBA" id="ARBA00067552"/>
    </source>
</evidence>
<keyword evidence="11" id="KW-0732">Signal</keyword>
<feature type="region of interest" description="Disordered" evidence="20">
    <location>
        <begin position="789"/>
        <end position="876"/>
    </location>
</feature>
<feature type="region of interest" description="Disordered" evidence="20">
    <location>
        <begin position="177"/>
        <end position="207"/>
    </location>
</feature>
<keyword evidence="8" id="KW-0032">Aminotransferase</keyword>